<evidence type="ECO:0000256" key="1">
    <source>
        <dbReference type="SAM" id="MobiDB-lite"/>
    </source>
</evidence>
<dbReference type="Pfam" id="PF25339">
    <property type="entry name" value="C2_C2CD3_N"/>
    <property type="match status" value="1"/>
</dbReference>
<feature type="region of interest" description="Disordered" evidence="1">
    <location>
        <begin position="788"/>
        <end position="808"/>
    </location>
</feature>
<feature type="compositionally biased region" description="Polar residues" evidence="1">
    <location>
        <begin position="202"/>
        <end position="215"/>
    </location>
</feature>
<feature type="region of interest" description="Disordered" evidence="1">
    <location>
        <begin position="202"/>
        <end position="245"/>
    </location>
</feature>
<feature type="region of interest" description="Disordered" evidence="1">
    <location>
        <begin position="259"/>
        <end position="320"/>
    </location>
</feature>
<feature type="compositionally biased region" description="Basic residues" evidence="1">
    <location>
        <begin position="689"/>
        <end position="699"/>
    </location>
</feature>
<feature type="compositionally biased region" description="Polar residues" evidence="1">
    <location>
        <begin position="231"/>
        <end position="240"/>
    </location>
</feature>
<dbReference type="VEuPathDB" id="TriTrypDB:TM35_000014410"/>
<protein>
    <recommendedName>
        <fullName evidence="2">C2CD3 N-terminal C2 domain-containing protein</fullName>
    </recommendedName>
</protein>
<dbReference type="InterPro" id="IPR057537">
    <property type="entry name" value="C2_C2CD3_N"/>
</dbReference>
<feature type="compositionally biased region" description="Low complexity" evidence="1">
    <location>
        <begin position="700"/>
        <end position="728"/>
    </location>
</feature>
<comment type="caution">
    <text evidence="3">The sequence shown here is derived from an EMBL/GenBank/DDBJ whole genome shotgun (WGS) entry which is preliminary data.</text>
</comment>
<feature type="compositionally biased region" description="Low complexity" evidence="1">
    <location>
        <begin position="741"/>
        <end position="755"/>
    </location>
</feature>
<dbReference type="GeneID" id="39980902"/>
<feature type="region of interest" description="Disordered" evidence="1">
    <location>
        <begin position="626"/>
        <end position="755"/>
    </location>
</feature>
<evidence type="ECO:0000313" key="3">
    <source>
        <dbReference type="EMBL" id="ORC93564.1"/>
    </source>
</evidence>
<dbReference type="OrthoDB" id="242958at2759"/>
<proteinExistence type="predicted"/>
<feature type="compositionally biased region" description="Acidic residues" evidence="1">
    <location>
        <begin position="420"/>
        <end position="432"/>
    </location>
</feature>
<reference evidence="3 4" key="1">
    <citation type="submission" date="2017-03" db="EMBL/GenBank/DDBJ databases">
        <title>An alternative strategy for trypanosome survival in the mammalian bloodstream revealed through genome and transcriptome analysis of the ubiquitous bovine parasite Trypanosoma (Megatrypanum) theileri.</title>
        <authorList>
            <person name="Kelly S."/>
            <person name="Ivens A."/>
            <person name="Mott A."/>
            <person name="O'Neill E."/>
            <person name="Emms D."/>
            <person name="Macleod O."/>
            <person name="Voorheis P."/>
            <person name="Matthews J."/>
            <person name="Matthews K."/>
            <person name="Carrington M."/>
        </authorList>
    </citation>
    <scope>NUCLEOTIDE SEQUENCE [LARGE SCALE GENOMIC DNA]</scope>
    <source>
        <strain evidence="3">Edinburgh</strain>
    </source>
</reference>
<feature type="compositionally biased region" description="Low complexity" evidence="1">
    <location>
        <begin position="788"/>
        <end position="801"/>
    </location>
</feature>
<feature type="domain" description="C2CD3 N-terminal C2" evidence="2">
    <location>
        <begin position="8"/>
        <end position="159"/>
    </location>
</feature>
<feature type="compositionally biased region" description="Basic and acidic residues" evidence="1">
    <location>
        <begin position="216"/>
        <end position="229"/>
    </location>
</feature>
<gene>
    <name evidence="3" type="ORF">TM35_000014410</name>
</gene>
<organism evidence="3 4">
    <name type="scientific">Trypanosoma theileri</name>
    <dbReference type="NCBI Taxonomy" id="67003"/>
    <lineage>
        <taxon>Eukaryota</taxon>
        <taxon>Discoba</taxon>
        <taxon>Euglenozoa</taxon>
        <taxon>Kinetoplastea</taxon>
        <taxon>Metakinetoplastina</taxon>
        <taxon>Trypanosomatida</taxon>
        <taxon>Trypanosomatidae</taxon>
        <taxon>Trypanosoma</taxon>
    </lineage>
</organism>
<dbReference type="AlphaFoldDB" id="A0A1X0P9G3"/>
<feature type="compositionally biased region" description="Basic and acidic residues" evidence="1">
    <location>
        <begin position="654"/>
        <end position="679"/>
    </location>
</feature>
<accession>A0A1X0P9G3</accession>
<feature type="region of interest" description="Disordered" evidence="1">
    <location>
        <begin position="401"/>
        <end position="451"/>
    </location>
</feature>
<feature type="compositionally biased region" description="Polar residues" evidence="1">
    <location>
        <begin position="291"/>
        <end position="313"/>
    </location>
</feature>
<dbReference type="EMBL" id="NBCO01000001">
    <property type="protein sequence ID" value="ORC93564.1"/>
    <property type="molecule type" value="Genomic_DNA"/>
</dbReference>
<evidence type="ECO:0000313" key="4">
    <source>
        <dbReference type="Proteomes" id="UP000192257"/>
    </source>
</evidence>
<dbReference type="RefSeq" id="XP_028887630.1">
    <property type="nucleotide sequence ID" value="XM_029021122.1"/>
</dbReference>
<evidence type="ECO:0000259" key="2">
    <source>
        <dbReference type="Pfam" id="PF25339"/>
    </source>
</evidence>
<dbReference type="Proteomes" id="UP000192257">
    <property type="component" value="Unassembled WGS sequence"/>
</dbReference>
<feature type="compositionally biased region" description="Polar residues" evidence="1">
    <location>
        <begin position="403"/>
        <end position="413"/>
    </location>
</feature>
<sequence>MRLVYGSSLPPGVEASTRGELRIRVEKLLLKDGLVHTSVSSSVSTAGPRPYTIPVDECAVSALFWGEQQSSSHCIPATPGKPRGTVSLVFPVKTYEQQFSSYLAHMSNSTQKGLQLSVFVPTSYSGRHKPVSVGKIIIALDTLKPSIPISGWFAVVSNEVRSMDAVKESEGSQTKEEEFIEVGKLKLTFTLTFFTRAMQSPTSHKTRSVSVNSYEKSGRSQSREGRFLKDPNTSRTTSLVNPEITVFMDTTQGPLEEQEQKLLSPPKESIGTSPITNTNTTTTCMRESKYYPSSPSPTQRESTTRSKSAQDPLQGTLPYASVTPTMGLNQQNVIGQLIQKGLGLREKMSKALRPFSASENLSYSTRQPLTLSSPTTLKTVPNYIPTTLPAEHLINKIPISTDPLESSVSSANDESLESKTDDDDDDDEDNEDGGMKMKRRTFSKEPKGYSIDEMERHSFQTPFKPSGLNPNENAYVEVDISKIAFSSGRATLGMEEMRVGIRLSKDVKTDEPVESYSSYVHRVPLARGANHHIIIGFPIRSFSKDKSRMVISFYRVRSAPVANPPGELLLPPPASAQRVLVDETLLGMCIVGLHDQSRDVVLHDPITGEDPTQAYIHVSLRNSEIQQLSEEQRGSENLGEKNMQQEQRNMKGRGKNENKVLHNRKGHMDSIDTSKEHYRSNLLSQSQSQKKKRKHHLRSHSSSSSSSASTPESSSCSSEDSSPLLSPSGDGTQEGKKKRVNGIIPNSNNLSISPPLSLSATAATATAAGGNNDVNLYTAVTAVPAATAADDNDNNNNNNNDIIRSQENGPVRCNLSTVDNGNFGMNAEKHARLVDAHTNTLPTVTKVEDENLSDRFRMHVSIRAGKELPMVTVSQNGSPLLSTVAAIDHFDNGVRSAVTSDGRLVLVDSEHRVFQPPTTFFVIEDIYSGADSRLASKGVVPDWFVEAAVRGEYDRTSIVPQSQSPQFDYECILSLPWESVFLRQAPKKSKGVVGADNNISLLPEGSTSPLTCVTTATSTSTKSATSTTTTATTLCLQEMRLTLWHAVGDANKKVSSLNTDEKEEEKFWARTALLGECRVDLRSLRFLKVLDGWYRINAIDRVDEVVGYVRVSVRLL</sequence>
<name>A0A1X0P9G3_9TRYP</name>
<keyword evidence="4" id="KW-1185">Reference proteome</keyword>